<proteinExistence type="predicted"/>
<evidence type="ECO:0000313" key="3">
    <source>
        <dbReference type="Proteomes" id="UP001141950"/>
    </source>
</evidence>
<dbReference type="PANTHER" id="PTHR32027">
    <property type="entry name" value="CYTOSINE DEAMINASE"/>
    <property type="match status" value="1"/>
</dbReference>
<dbReference type="EMBL" id="JANIPJ010000013">
    <property type="protein sequence ID" value="MCR2805691.1"/>
    <property type="molecule type" value="Genomic_DNA"/>
</dbReference>
<accession>A0A9X2MRU3</accession>
<dbReference type="Pfam" id="PF07969">
    <property type="entry name" value="Amidohydro_3"/>
    <property type="match status" value="1"/>
</dbReference>
<evidence type="ECO:0000313" key="2">
    <source>
        <dbReference type="EMBL" id="MCR2805691.1"/>
    </source>
</evidence>
<evidence type="ECO:0000259" key="1">
    <source>
        <dbReference type="Pfam" id="PF07969"/>
    </source>
</evidence>
<dbReference type="Gene3D" id="2.30.40.10">
    <property type="entry name" value="Urease, subunit C, domain 1"/>
    <property type="match status" value="1"/>
</dbReference>
<dbReference type="InterPro" id="IPR013108">
    <property type="entry name" value="Amidohydro_3"/>
</dbReference>
<dbReference type="InterPro" id="IPR052349">
    <property type="entry name" value="Metallo-hydrolase_Enzymes"/>
</dbReference>
<dbReference type="AlphaFoldDB" id="A0A9X2MRU3"/>
<organism evidence="2 3">
    <name type="scientific">Paenibacillus soyae</name>
    <dbReference type="NCBI Taxonomy" id="2969249"/>
    <lineage>
        <taxon>Bacteria</taxon>
        <taxon>Bacillati</taxon>
        <taxon>Bacillota</taxon>
        <taxon>Bacilli</taxon>
        <taxon>Bacillales</taxon>
        <taxon>Paenibacillaceae</taxon>
        <taxon>Paenibacillus</taxon>
    </lineage>
</organism>
<comment type="caution">
    <text evidence="2">The sequence shown here is derived from an EMBL/GenBank/DDBJ whole genome shotgun (WGS) entry which is preliminary data.</text>
</comment>
<sequence>MTQPWSIRGFSNEHAHLDKGMLVPGVAYADAPPAVRGGWTREHKAKFTRQDIYDRAEAALQSMLQYGTTYIRTHVDVDPLVGLKCVEALLELQRNYEKQVIIDITAFNQEGFDRFPETAELLEEALGMGRIGLGGHTLTDADGEGHIRRLFELCERRDVPWLEFHTDESGKPEHFLMPVIARESKKRGWAGKVYAIHCNSLANVTDRQAEEAIELAAEAGLSIIVCPTAVATRAVTRTKQLMKAGLRVSLGSDNMGDLFNPLGSGNMLHYAQLLAYIQRFYEPEEQQALLDMLMSEPADAEAARRVEELGACVVYETGRADLLLAHAPRPVSMARGAALTSP</sequence>
<dbReference type="SUPFAM" id="SSF51556">
    <property type="entry name" value="Metallo-dependent hydrolases"/>
    <property type="match status" value="1"/>
</dbReference>
<dbReference type="RefSeq" id="WP_257448449.1">
    <property type="nucleotide sequence ID" value="NZ_JANIPJ010000013.1"/>
</dbReference>
<gene>
    <name evidence="2" type="ORF">NQZ67_17550</name>
</gene>
<name>A0A9X2MRU3_9BACL</name>
<protein>
    <submittedName>
        <fullName evidence="2">Amidohydrolase family protein</fullName>
    </submittedName>
</protein>
<feature type="domain" description="Amidohydrolase 3" evidence="1">
    <location>
        <begin position="48"/>
        <end position="264"/>
    </location>
</feature>
<reference evidence="2" key="1">
    <citation type="submission" date="2022-08" db="EMBL/GenBank/DDBJ databases">
        <title>The genomic sequence of strain Paenibacillus sp. SCIV0701.</title>
        <authorList>
            <person name="Zhao H."/>
        </authorList>
    </citation>
    <scope>NUCLEOTIDE SEQUENCE</scope>
    <source>
        <strain evidence="2">SCIV0701</strain>
    </source>
</reference>
<dbReference type="InterPro" id="IPR032466">
    <property type="entry name" value="Metal_Hydrolase"/>
</dbReference>
<dbReference type="GO" id="GO:0016814">
    <property type="term" value="F:hydrolase activity, acting on carbon-nitrogen (but not peptide) bonds, in cyclic amidines"/>
    <property type="evidence" value="ECO:0007669"/>
    <property type="project" value="TreeGrafter"/>
</dbReference>
<dbReference type="InterPro" id="IPR011059">
    <property type="entry name" value="Metal-dep_hydrolase_composite"/>
</dbReference>
<dbReference type="Proteomes" id="UP001141950">
    <property type="component" value="Unassembled WGS sequence"/>
</dbReference>
<keyword evidence="3" id="KW-1185">Reference proteome</keyword>
<dbReference type="PANTHER" id="PTHR32027:SF9">
    <property type="entry name" value="BLL3847 PROTEIN"/>
    <property type="match status" value="1"/>
</dbReference>
<dbReference type="Gene3D" id="3.20.20.140">
    <property type="entry name" value="Metal-dependent hydrolases"/>
    <property type="match status" value="1"/>
</dbReference>